<dbReference type="RefSeq" id="WP_220163355.1">
    <property type="nucleotide sequence ID" value="NZ_CP080507.1"/>
</dbReference>
<dbReference type="KEGG" id="ole:K0B96_02245"/>
<dbReference type="Proteomes" id="UP000825051">
    <property type="component" value="Chromosome"/>
</dbReference>
<organism evidence="1 2">
    <name type="scientific">Horticoccus luteus</name>
    <dbReference type="NCBI Taxonomy" id="2862869"/>
    <lineage>
        <taxon>Bacteria</taxon>
        <taxon>Pseudomonadati</taxon>
        <taxon>Verrucomicrobiota</taxon>
        <taxon>Opitutia</taxon>
        <taxon>Opitutales</taxon>
        <taxon>Opitutaceae</taxon>
        <taxon>Horticoccus</taxon>
    </lineage>
</organism>
<proteinExistence type="predicted"/>
<evidence type="ECO:0000313" key="1">
    <source>
        <dbReference type="EMBL" id="QYM79457.1"/>
    </source>
</evidence>
<accession>A0A8F9TXQ0</accession>
<dbReference type="EMBL" id="CP080507">
    <property type="protein sequence ID" value="QYM79457.1"/>
    <property type="molecule type" value="Genomic_DNA"/>
</dbReference>
<reference evidence="1" key="1">
    <citation type="submission" date="2021-08" db="EMBL/GenBank/DDBJ databases">
        <title>Genome of a novel bacterium of the phylum Verrucomicrobia, Oleiharenicola sp. KSB-15.</title>
        <authorList>
            <person name="Chung J.-H."/>
            <person name="Ahn J.-H."/>
            <person name="Yoon Y."/>
            <person name="Kim D.-Y."/>
            <person name="An S.-H."/>
            <person name="Park I."/>
            <person name="Yeon J."/>
        </authorList>
    </citation>
    <scope>NUCLEOTIDE SEQUENCE</scope>
    <source>
        <strain evidence="1">KSB-15</strain>
    </source>
</reference>
<evidence type="ECO:0000313" key="2">
    <source>
        <dbReference type="Proteomes" id="UP000825051"/>
    </source>
</evidence>
<dbReference type="AlphaFoldDB" id="A0A8F9TXQ0"/>
<sequence>MTSRAAQAFVNSRIARYGRVDRLKIDSTNRAIEVVCSLEGEVDPVTVRVDRYELHDEGGKRFIEIKKASCSRPWLHRALEDFAPGRRFEVPGWAAAAL</sequence>
<name>A0A8F9TXQ0_9BACT</name>
<gene>
    <name evidence="1" type="ORF">K0B96_02245</name>
</gene>
<protein>
    <submittedName>
        <fullName evidence="1">Uncharacterized protein</fullName>
    </submittedName>
</protein>
<keyword evidence="2" id="KW-1185">Reference proteome</keyword>